<accession>H3ZE48</accession>
<sequence length="67" mass="7755">MNQYEQGSRVPDFETLEKIAKELDVPVAYFFCSSDKLAEMVKIFGGLPESDQEKLLEQLRSSMDKMY</sequence>
<dbReference type="Proteomes" id="UP000012046">
    <property type="component" value="Unassembled WGS sequence"/>
</dbReference>
<dbReference type="SUPFAM" id="SSF47413">
    <property type="entry name" value="lambda repressor-like DNA-binding domains"/>
    <property type="match status" value="1"/>
</dbReference>
<reference evidence="2 3" key="1">
    <citation type="journal article" date="2012" name="J. Bacteriol.">
        <title>Genome Sequence of Extracellular-Protease-Producing Alishewanella jeotgali Isolated from Traditional Korean Fermented Seafood.</title>
        <authorList>
            <person name="Jung J."/>
            <person name="Chun J."/>
            <person name="Park W."/>
        </authorList>
    </citation>
    <scope>NUCLEOTIDE SEQUENCE [LARGE SCALE GENOMIC DNA]</scope>
    <source>
        <strain evidence="2 3">KCTC 22429</strain>
    </source>
</reference>
<dbReference type="EMBL" id="AHTH01000020">
    <property type="protein sequence ID" value="EHR41225.1"/>
    <property type="molecule type" value="Genomic_DNA"/>
</dbReference>
<dbReference type="STRING" id="1129374.AJE_08150"/>
<dbReference type="GO" id="GO:0003677">
    <property type="term" value="F:DNA binding"/>
    <property type="evidence" value="ECO:0007669"/>
    <property type="project" value="InterPro"/>
</dbReference>
<name>H3ZE48_9ALTE</name>
<protein>
    <submittedName>
        <fullName evidence="2">Transcriptional regulator</fullName>
    </submittedName>
</protein>
<dbReference type="PATRIC" id="fig|1129374.4.peg.1629"/>
<feature type="domain" description="HTH cro/C1-type" evidence="1">
    <location>
        <begin position="2"/>
        <end position="30"/>
    </location>
</feature>
<dbReference type="AlphaFoldDB" id="H3ZE48"/>
<dbReference type="Gene3D" id="1.10.260.40">
    <property type="entry name" value="lambda repressor-like DNA-binding domains"/>
    <property type="match status" value="1"/>
</dbReference>
<dbReference type="InterPro" id="IPR001387">
    <property type="entry name" value="Cro/C1-type_HTH"/>
</dbReference>
<evidence type="ECO:0000259" key="1">
    <source>
        <dbReference type="PROSITE" id="PS50943"/>
    </source>
</evidence>
<keyword evidence="3" id="KW-1185">Reference proteome</keyword>
<evidence type="ECO:0000313" key="3">
    <source>
        <dbReference type="Proteomes" id="UP000012046"/>
    </source>
</evidence>
<dbReference type="InterPro" id="IPR010982">
    <property type="entry name" value="Lambda_DNA-bd_dom_sf"/>
</dbReference>
<organism evidence="2 3">
    <name type="scientific">Alishewanella jeotgali KCTC 22429</name>
    <dbReference type="NCBI Taxonomy" id="1129374"/>
    <lineage>
        <taxon>Bacteria</taxon>
        <taxon>Pseudomonadati</taxon>
        <taxon>Pseudomonadota</taxon>
        <taxon>Gammaproteobacteria</taxon>
        <taxon>Alteromonadales</taxon>
        <taxon>Alteromonadaceae</taxon>
        <taxon>Alishewanella</taxon>
    </lineage>
</organism>
<dbReference type="eggNOG" id="COG1396">
    <property type="taxonomic scope" value="Bacteria"/>
</dbReference>
<evidence type="ECO:0000313" key="2">
    <source>
        <dbReference type="EMBL" id="EHR41225.1"/>
    </source>
</evidence>
<dbReference type="Pfam" id="PF01381">
    <property type="entry name" value="HTH_3"/>
    <property type="match status" value="1"/>
</dbReference>
<dbReference type="PROSITE" id="PS50943">
    <property type="entry name" value="HTH_CROC1"/>
    <property type="match status" value="1"/>
</dbReference>
<dbReference type="CDD" id="cd00093">
    <property type="entry name" value="HTH_XRE"/>
    <property type="match status" value="1"/>
</dbReference>
<proteinExistence type="predicted"/>
<gene>
    <name evidence="2" type="ORF">AJE_08150</name>
</gene>
<comment type="caution">
    <text evidence="2">The sequence shown here is derived from an EMBL/GenBank/DDBJ whole genome shotgun (WGS) entry which is preliminary data.</text>
</comment>